<organism evidence="5 6">
    <name type="scientific">Rhododendron simsii</name>
    <name type="common">Sims's rhododendron</name>
    <dbReference type="NCBI Taxonomy" id="118357"/>
    <lineage>
        <taxon>Eukaryota</taxon>
        <taxon>Viridiplantae</taxon>
        <taxon>Streptophyta</taxon>
        <taxon>Embryophyta</taxon>
        <taxon>Tracheophyta</taxon>
        <taxon>Spermatophyta</taxon>
        <taxon>Magnoliopsida</taxon>
        <taxon>eudicotyledons</taxon>
        <taxon>Gunneridae</taxon>
        <taxon>Pentapetalae</taxon>
        <taxon>asterids</taxon>
        <taxon>Ericales</taxon>
        <taxon>Ericaceae</taxon>
        <taxon>Ericoideae</taxon>
        <taxon>Rhodoreae</taxon>
        <taxon>Rhododendron</taxon>
    </lineage>
</organism>
<evidence type="ECO:0000256" key="3">
    <source>
        <dbReference type="PROSITE-ProRule" id="PRU00708"/>
    </source>
</evidence>
<dbReference type="GO" id="GO:0008270">
    <property type="term" value="F:zinc ion binding"/>
    <property type="evidence" value="ECO:0007669"/>
    <property type="project" value="InterPro"/>
</dbReference>
<dbReference type="NCBIfam" id="TIGR00756">
    <property type="entry name" value="PPR"/>
    <property type="match status" value="4"/>
</dbReference>
<evidence type="ECO:0000256" key="2">
    <source>
        <dbReference type="ARBA" id="ARBA00022737"/>
    </source>
</evidence>
<dbReference type="InterPro" id="IPR046849">
    <property type="entry name" value="E2_motif"/>
</dbReference>
<dbReference type="SUPFAM" id="SSF48452">
    <property type="entry name" value="TPR-like"/>
    <property type="match status" value="1"/>
</dbReference>
<proteinExistence type="inferred from homology"/>
<evidence type="ECO:0000256" key="1">
    <source>
        <dbReference type="ARBA" id="ARBA00006643"/>
    </source>
</evidence>
<evidence type="ECO:0000313" key="5">
    <source>
        <dbReference type="EMBL" id="KAF7135216.1"/>
    </source>
</evidence>
<dbReference type="EMBL" id="WJXA01000008">
    <property type="protein sequence ID" value="KAF7135216.1"/>
    <property type="molecule type" value="Genomic_DNA"/>
</dbReference>
<dbReference type="InterPro" id="IPR046848">
    <property type="entry name" value="E_motif"/>
</dbReference>
<reference evidence="5" key="1">
    <citation type="submission" date="2019-11" db="EMBL/GenBank/DDBJ databases">
        <authorList>
            <person name="Liu Y."/>
            <person name="Hou J."/>
            <person name="Li T.-Q."/>
            <person name="Guan C.-H."/>
            <person name="Wu X."/>
            <person name="Wu H.-Z."/>
            <person name="Ling F."/>
            <person name="Zhang R."/>
            <person name="Shi X.-G."/>
            <person name="Ren J.-P."/>
            <person name="Chen E.-F."/>
            <person name="Sun J.-M."/>
        </authorList>
    </citation>
    <scope>NUCLEOTIDE SEQUENCE</scope>
    <source>
        <strain evidence="5">Adult_tree_wgs_1</strain>
        <tissue evidence="5">Leaves</tissue>
    </source>
</reference>
<gene>
    <name evidence="5" type="ORF">RHSIM_Rhsim08G0048600</name>
</gene>
<dbReference type="InterPro" id="IPR002885">
    <property type="entry name" value="PPR_rpt"/>
</dbReference>
<sequence>MRLVSKHLIPFNLPLLLNPYSNLNNLSTSIPSPPKPLQIIHSKPITGILPYISSLLQKPSNLNHLKKAHAKTLTFGLQDNTQVLTKLIISYISFNSIDEASLLFKDIQNPSSYLWNIMIRAYACGRQFQESLGLYWLMVEKGLKPDKYAFPFALKSCAGLSDLCVGRLIHQHSVCCGCNNDLYIDAALVDMYSKCGDIATARLVFDIMTERDLVSWTSMISGYAHNGYNSETLEFFNVMRDSGVKPNRVGILSVLLACGNLGGLRKGEWLHAFVIKTGFGSNILVATAIIDMYAKCGSLELARVWFDETRGKDVVCWSAMIGSYGIHGRGRKAIDVFQKMIREGVNPNHVTFTCVLSACSHSGLLEEGKEYFRLMREEFGIAPKLSNYSCMVDLLGRVGQLSEAEKLIQTMPMEPDVSIWGSLLSACRVHGNIDLAEKIADRIFLLDPFHEGYRVLLSNIYAAKSRWVEVEKVRKMMGRSGNNKIQGFSSVEHNNIVHQFGVGDKSHPQSEKIYSLLEELAISMKRLGYVPLTEFVLHDIEGEAKEEALTYHSERLAIAFGIINTEPGTTLRIMKNLRICGDCHNAAKFISRIVNRVIIVVFHSLLESENGDVSIECSSEKQEHIHLSGIYQRHCMIIDGIV</sequence>
<evidence type="ECO:0000313" key="6">
    <source>
        <dbReference type="Proteomes" id="UP000626092"/>
    </source>
</evidence>
<dbReference type="PROSITE" id="PS51375">
    <property type="entry name" value="PPR"/>
    <property type="match status" value="4"/>
</dbReference>
<dbReference type="FunFam" id="1.25.40.10:FF:000031">
    <property type="entry name" value="Pentatricopeptide repeat-containing protein mitochondrial"/>
    <property type="match status" value="1"/>
</dbReference>
<dbReference type="Pfam" id="PF20431">
    <property type="entry name" value="E_motif"/>
    <property type="match status" value="1"/>
</dbReference>
<dbReference type="Pfam" id="PF20430">
    <property type="entry name" value="Eplus_motif"/>
    <property type="match status" value="1"/>
</dbReference>
<dbReference type="InterPro" id="IPR032867">
    <property type="entry name" value="DYW_dom"/>
</dbReference>
<dbReference type="Gene3D" id="1.25.40.10">
    <property type="entry name" value="Tetratricopeptide repeat domain"/>
    <property type="match status" value="3"/>
</dbReference>
<comment type="caution">
    <text evidence="5">The sequence shown here is derived from an EMBL/GenBank/DDBJ whole genome shotgun (WGS) entry which is preliminary data.</text>
</comment>
<feature type="repeat" description="PPR" evidence="3">
    <location>
        <begin position="212"/>
        <end position="246"/>
    </location>
</feature>
<dbReference type="FunFam" id="1.25.40.10:FF:000366">
    <property type="entry name" value="Pentatricopeptide (PPR) repeat-containing protein"/>
    <property type="match status" value="1"/>
</dbReference>
<evidence type="ECO:0000259" key="4">
    <source>
        <dbReference type="Pfam" id="PF14432"/>
    </source>
</evidence>
<dbReference type="FunFam" id="1.25.40.10:FF:000344">
    <property type="entry name" value="Pentatricopeptide repeat-containing protein"/>
    <property type="match status" value="1"/>
</dbReference>
<protein>
    <recommendedName>
        <fullName evidence="4">DYW domain-containing protein</fullName>
    </recommendedName>
</protein>
<dbReference type="GO" id="GO:0003723">
    <property type="term" value="F:RNA binding"/>
    <property type="evidence" value="ECO:0007669"/>
    <property type="project" value="InterPro"/>
</dbReference>
<dbReference type="PANTHER" id="PTHR47926">
    <property type="entry name" value="PENTATRICOPEPTIDE REPEAT-CONTAINING PROTEIN"/>
    <property type="match status" value="1"/>
</dbReference>
<dbReference type="Proteomes" id="UP000626092">
    <property type="component" value="Unassembled WGS sequence"/>
</dbReference>
<dbReference type="InterPro" id="IPR046960">
    <property type="entry name" value="PPR_At4g14850-like_plant"/>
</dbReference>
<dbReference type="AlphaFoldDB" id="A0A834LDT5"/>
<feature type="repeat" description="PPR" evidence="3">
    <location>
        <begin position="111"/>
        <end position="145"/>
    </location>
</feature>
<dbReference type="GO" id="GO:0009451">
    <property type="term" value="P:RNA modification"/>
    <property type="evidence" value="ECO:0007669"/>
    <property type="project" value="InterPro"/>
</dbReference>
<feature type="repeat" description="PPR" evidence="3">
    <location>
        <begin position="348"/>
        <end position="378"/>
    </location>
</feature>
<dbReference type="InterPro" id="IPR011990">
    <property type="entry name" value="TPR-like_helical_dom_sf"/>
</dbReference>
<dbReference type="OrthoDB" id="185373at2759"/>
<comment type="similarity">
    <text evidence="1">Belongs to the PPR family. PCMP-H subfamily.</text>
</comment>
<dbReference type="Pfam" id="PF13041">
    <property type="entry name" value="PPR_2"/>
    <property type="match status" value="2"/>
</dbReference>
<dbReference type="Pfam" id="PF14432">
    <property type="entry name" value="DYW_deaminase"/>
    <property type="match status" value="1"/>
</dbReference>
<feature type="repeat" description="PPR" evidence="3">
    <location>
        <begin position="313"/>
        <end position="347"/>
    </location>
</feature>
<keyword evidence="6" id="KW-1185">Reference proteome</keyword>
<dbReference type="PANTHER" id="PTHR47926:SF500">
    <property type="entry name" value="REPEAT-CONTAINING PROTEIN, PUTATIVE-RELATED"/>
    <property type="match status" value="1"/>
</dbReference>
<name>A0A834LDT5_RHOSS</name>
<feature type="domain" description="DYW" evidence="4">
    <location>
        <begin position="528"/>
        <end position="601"/>
    </location>
</feature>
<dbReference type="Pfam" id="PF01535">
    <property type="entry name" value="PPR"/>
    <property type="match status" value="2"/>
</dbReference>
<keyword evidence="2" id="KW-0677">Repeat</keyword>
<accession>A0A834LDT5</accession>